<dbReference type="InterPro" id="IPR008000">
    <property type="entry name" value="Rham/fucose_mutarotase"/>
</dbReference>
<keyword evidence="2" id="KW-1185">Reference proteome</keyword>
<dbReference type="InterPro" id="IPR011008">
    <property type="entry name" value="Dimeric_a/b-barrel"/>
</dbReference>
<dbReference type="EMBL" id="FOCF01000002">
    <property type="protein sequence ID" value="SEM75500.1"/>
    <property type="molecule type" value="Genomic_DNA"/>
</dbReference>
<evidence type="ECO:0000313" key="2">
    <source>
        <dbReference type="Proteomes" id="UP000199206"/>
    </source>
</evidence>
<reference evidence="2" key="1">
    <citation type="submission" date="2016-10" db="EMBL/GenBank/DDBJ databases">
        <authorList>
            <person name="Varghese N."/>
            <person name="Submissions S."/>
        </authorList>
    </citation>
    <scope>NUCLEOTIDE SEQUENCE [LARGE SCALE GENOMIC DNA]</scope>
    <source>
        <strain evidence="2">S6-262</strain>
    </source>
</reference>
<dbReference type="PANTHER" id="PTHR43239">
    <property type="entry name" value="UPF0734 PROTEIN DDB_G0273871/DDB_G0273177"/>
    <property type="match status" value="1"/>
</dbReference>
<dbReference type="InterPro" id="IPR052996">
    <property type="entry name" value="Carb_Metab_Mutarotase"/>
</dbReference>
<evidence type="ECO:0000313" key="1">
    <source>
        <dbReference type="EMBL" id="SEM75500.1"/>
    </source>
</evidence>
<accession>A0A1H8AXM3</accession>
<gene>
    <name evidence="1" type="ORF">SAMN05192583_1113</name>
</gene>
<dbReference type="Gene3D" id="3.30.70.100">
    <property type="match status" value="1"/>
</dbReference>
<dbReference type="RefSeq" id="WP_093664461.1">
    <property type="nucleotide sequence ID" value="NZ_FOCF01000002.1"/>
</dbReference>
<dbReference type="Proteomes" id="UP000199206">
    <property type="component" value="Unassembled WGS sequence"/>
</dbReference>
<proteinExistence type="predicted"/>
<dbReference type="PANTHER" id="PTHR43239:SF1">
    <property type="entry name" value="UPF0734 PROTEIN DDB_G0273871_DDB_G0273177"/>
    <property type="match status" value="1"/>
</dbReference>
<protein>
    <submittedName>
        <fullName evidence="1">L-rhamnose mutarotase</fullName>
    </submittedName>
</protein>
<dbReference type="GO" id="GO:0016857">
    <property type="term" value="F:racemase and epimerase activity, acting on carbohydrates and derivatives"/>
    <property type="evidence" value="ECO:0007669"/>
    <property type="project" value="InterPro"/>
</dbReference>
<organism evidence="1 2">
    <name type="scientific">Sphingomonas gellani</name>
    <dbReference type="NCBI Taxonomy" id="1166340"/>
    <lineage>
        <taxon>Bacteria</taxon>
        <taxon>Pseudomonadati</taxon>
        <taxon>Pseudomonadota</taxon>
        <taxon>Alphaproteobacteria</taxon>
        <taxon>Sphingomonadales</taxon>
        <taxon>Sphingomonadaceae</taxon>
        <taxon>Sphingomonas</taxon>
    </lineage>
</organism>
<dbReference type="AlphaFoldDB" id="A0A1H8AXM3"/>
<dbReference type="STRING" id="1166340.SAMN05192583_1113"/>
<dbReference type="OrthoDB" id="7272712at2"/>
<name>A0A1H8AXM3_9SPHN</name>
<dbReference type="Pfam" id="PF05336">
    <property type="entry name" value="rhaM"/>
    <property type="match status" value="1"/>
</dbReference>
<dbReference type="SUPFAM" id="SSF54909">
    <property type="entry name" value="Dimeric alpha+beta barrel"/>
    <property type="match status" value="1"/>
</dbReference>
<sequence>MPGTTRHVLFLDLKDDAGLIAEYERCHAAGAVPAAVVASIRAAGIADMDIYRSGNRLVMIMETLPDFEPAAKAAADAADPAVQAWERLMDRFQQRLDWADKDEKWVAGRTIFSLTEQD</sequence>